<keyword evidence="4" id="KW-1185">Reference proteome</keyword>
<feature type="domain" description="CBM6" evidence="2">
    <location>
        <begin position="678"/>
        <end position="814"/>
    </location>
</feature>
<dbReference type="InterPro" id="IPR012334">
    <property type="entry name" value="Pectin_lyas_fold"/>
</dbReference>
<dbReference type="InterPro" id="IPR002105">
    <property type="entry name" value="Dockerin_1_rpt"/>
</dbReference>
<proteinExistence type="predicted"/>
<dbReference type="InterPro" id="IPR036439">
    <property type="entry name" value="Dockerin_dom_sf"/>
</dbReference>
<dbReference type="SUPFAM" id="SSF49785">
    <property type="entry name" value="Galactose-binding domain-like"/>
    <property type="match status" value="1"/>
</dbReference>
<dbReference type="CDD" id="cd04084">
    <property type="entry name" value="CBM6_xylanase-like"/>
    <property type="match status" value="1"/>
</dbReference>
<dbReference type="Gene3D" id="1.10.1330.10">
    <property type="entry name" value="Dockerin domain"/>
    <property type="match status" value="1"/>
</dbReference>
<organism evidence="3 4">
    <name type="scientific">Aeoliella straminimaris</name>
    <dbReference type="NCBI Taxonomy" id="2954799"/>
    <lineage>
        <taxon>Bacteria</taxon>
        <taxon>Pseudomonadati</taxon>
        <taxon>Planctomycetota</taxon>
        <taxon>Planctomycetia</taxon>
        <taxon>Pirellulales</taxon>
        <taxon>Lacipirellulaceae</taxon>
        <taxon>Aeoliella</taxon>
    </lineage>
</organism>
<dbReference type="Pfam" id="PF00404">
    <property type="entry name" value="Dockerin_1"/>
    <property type="match status" value="1"/>
</dbReference>
<dbReference type="GO" id="GO:0004553">
    <property type="term" value="F:hydrolase activity, hydrolyzing O-glycosyl compounds"/>
    <property type="evidence" value="ECO:0007669"/>
    <property type="project" value="InterPro"/>
</dbReference>
<dbReference type="PROSITE" id="PS51175">
    <property type="entry name" value="CBM6"/>
    <property type="match status" value="1"/>
</dbReference>
<comment type="caution">
    <text evidence="3">The sequence shown here is derived from an EMBL/GenBank/DDBJ whole genome shotgun (WGS) entry which is preliminary data.</text>
</comment>
<dbReference type="GO" id="GO:0030246">
    <property type="term" value="F:carbohydrate binding"/>
    <property type="evidence" value="ECO:0007669"/>
    <property type="project" value="InterPro"/>
</dbReference>
<evidence type="ECO:0000313" key="4">
    <source>
        <dbReference type="Proteomes" id="UP001155241"/>
    </source>
</evidence>
<dbReference type="SUPFAM" id="SSF63446">
    <property type="entry name" value="Type I dockerin domain"/>
    <property type="match status" value="1"/>
</dbReference>
<accession>A0A9X2JGQ5</accession>
<dbReference type="PANTHER" id="PTHR36453">
    <property type="entry name" value="SECRETED PROTEIN-RELATED"/>
    <property type="match status" value="1"/>
</dbReference>
<evidence type="ECO:0000259" key="2">
    <source>
        <dbReference type="PROSITE" id="PS51175"/>
    </source>
</evidence>
<dbReference type="EMBL" id="JAMXLR010000037">
    <property type="protein sequence ID" value="MCO6044652.1"/>
    <property type="molecule type" value="Genomic_DNA"/>
</dbReference>
<dbReference type="Gene3D" id="2.60.120.260">
    <property type="entry name" value="Galactose-binding domain-like"/>
    <property type="match status" value="1"/>
</dbReference>
<dbReference type="RefSeq" id="WP_252852768.1">
    <property type="nucleotide sequence ID" value="NZ_JAMXLR010000037.1"/>
</dbReference>
<dbReference type="SUPFAM" id="SSF51126">
    <property type="entry name" value="Pectin lyase-like"/>
    <property type="match status" value="1"/>
</dbReference>
<evidence type="ECO:0000313" key="3">
    <source>
        <dbReference type="EMBL" id="MCO6044652.1"/>
    </source>
</evidence>
<dbReference type="Pfam" id="PF03422">
    <property type="entry name" value="CBM_6"/>
    <property type="match status" value="1"/>
</dbReference>
<dbReference type="PANTHER" id="PTHR36453:SF1">
    <property type="entry name" value="RIGHT HANDED BETA HELIX DOMAIN-CONTAINING PROTEIN"/>
    <property type="match status" value="1"/>
</dbReference>
<dbReference type="AlphaFoldDB" id="A0A9X2JGQ5"/>
<reference evidence="3" key="1">
    <citation type="submission" date="2022-06" db="EMBL/GenBank/DDBJ databases">
        <title>Aeoliella straminimaris, a novel planctomycete from sediments.</title>
        <authorList>
            <person name="Vitorino I.R."/>
            <person name="Lage O.M."/>
        </authorList>
    </citation>
    <scope>NUCLEOTIDE SEQUENCE</scope>
    <source>
        <strain evidence="3">ICT_H6.2</strain>
    </source>
</reference>
<name>A0A9X2JGQ5_9BACT</name>
<dbReference type="Proteomes" id="UP001155241">
    <property type="component" value="Unassembled WGS sequence"/>
</dbReference>
<dbReference type="InterPro" id="IPR005084">
    <property type="entry name" value="CBM6"/>
</dbReference>
<gene>
    <name evidence="3" type="ORF">NG895_12110</name>
</gene>
<feature type="region of interest" description="Disordered" evidence="1">
    <location>
        <begin position="1152"/>
        <end position="1186"/>
    </location>
</feature>
<evidence type="ECO:0000256" key="1">
    <source>
        <dbReference type="SAM" id="MobiDB-lite"/>
    </source>
</evidence>
<dbReference type="Gene3D" id="2.160.20.10">
    <property type="entry name" value="Single-stranded right-handed beta-helix, Pectin lyase-like"/>
    <property type="match status" value="2"/>
</dbReference>
<dbReference type="GO" id="GO:0000272">
    <property type="term" value="P:polysaccharide catabolic process"/>
    <property type="evidence" value="ECO:0007669"/>
    <property type="project" value="InterPro"/>
</dbReference>
<dbReference type="InterPro" id="IPR008979">
    <property type="entry name" value="Galactose-bd-like_sf"/>
</dbReference>
<dbReference type="InterPro" id="IPR011050">
    <property type="entry name" value="Pectin_lyase_fold/virulence"/>
</dbReference>
<feature type="compositionally biased region" description="Polar residues" evidence="1">
    <location>
        <begin position="1152"/>
        <end position="1164"/>
    </location>
</feature>
<sequence>MKPRRLSLEKLEVRNLLATYYVDGDSGSDTQRVGSFEQPFATINRAALFASPGDTVYIREGVYREQVEVLRSGTEAEPIVFEAYNGEEVLVSTTEPLVGWTQHSGNIYKTSFSSSVRGRNSMSLFVEGQLMHEAHWSDQGPSVNLLDKNEWATISSATTTTIRDSSLAGLPNDYWNGGFVYAQTAYWSLETRRILDFDGATGTFTVDSPFFYNPNQGTKYLIFDHLAALDAPGEWYFDQAANTLYFWAPGGGDPDNYDVEVKIRKEGFDLNGHDHIQIKGINFLGGDLAMNGSSHILLEGAHVVAPDRGFGPEGTAGDRALDLSGDYNIIRDSEFEQIWLYTFNVIGKGNQIVNNYIHHTGYANTNYGAVRLDIAAEDTLISHNTITEVGRGAIGGFGGVRSLIQYNDISEVGRISDDLAAIYFANSSLGNAIIHHNVIHDISNTGAWTIYFDHYSSDVAVHHNITYNTSRGGNIYIPPSHVLWFNNTHFNNGNITSYLWPATIDAAPGTRFYNNIISSFATPFSSISDPVDISNNYFTSSASNFVNAAAGDFRLVGSSGAIDLGREIPGVTDGFSGVAPDAGALELGQPMWEYGHNFADPPTPPYDWQPVAYSNRVLNSGFEADLSGWTVTAGDPETYLGNAWYYHRDGLALFGNYSLELQPGDRVEQTIDGLVPNTTYKVSAQTRFARDLQLEEYDAAFGSFTTGTHRTETYIGDIDYGEWLRFDDVDFGDNVPLYDTIELGANNNSSLLVAFWLDAPNSGQLIGTVNVPAHDFLWYMSRDDITSVTGVHDLYVQFLGSGGASGKFDRLRLLNSGIQDSITLGVSDYNATGSTTSIKIGGVDWKTPSDSFSFVTGPNSSSATIYIENSGASFAGYVDFVALTGDNYQQAQPVGLELIVDPTNGAAVLLNSADEPISFNGYVISDTAASLLPTAWISLTDQKYNGQVWHESDVTGHRLGESTDGNQVTLAAGQLIYLGEVSNALESAELRFEYQTPDGTAPTAGVVRFQDSGIPALPGDYNRDSTVGLADYTIWRNALGSTTASFSLADGNGDGVTDASDYQVWKRQFGKSLSTAFLDTAYATPLHTAPVVNRVVEDVSPKTHILDGVFGAVGLDSVYSAKTAAIRRTSNLVATKQITLAKLETLQTAGYSQSTSDSEYTRTPASPPDRDTVELSSHTSTAPRGAWEDSVDSLFSLGVLAPEVLRELQ</sequence>
<protein>
    <submittedName>
        <fullName evidence="3">Carbohydrate-binding protein</fullName>
    </submittedName>
</protein>